<feature type="chain" id="PRO_5032582461" description="Peptidoglycan binding-like domain-containing protein" evidence="2">
    <location>
        <begin position="22"/>
        <end position="298"/>
    </location>
</feature>
<dbReference type="Pfam" id="PF01471">
    <property type="entry name" value="PG_binding_1"/>
    <property type="match status" value="1"/>
</dbReference>
<comment type="caution">
    <text evidence="4">The sequence shown here is derived from an EMBL/GenBank/DDBJ whole genome shotgun (WGS) entry which is preliminary data.</text>
</comment>
<accession>A0A1G2T7L6</accession>
<evidence type="ECO:0000313" key="5">
    <source>
        <dbReference type="Proteomes" id="UP000179264"/>
    </source>
</evidence>
<dbReference type="SUPFAM" id="SSF47090">
    <property type="entry name" value="PGBD-like"/>
    <property type="match status" value="1"/>
</dbReference>
<evidence type="ECO:0000256" key="1">
    <source>
        <dbReference type="SAM" id="MobiDB-lite"/>
    </source>
</evidence>
<feature type="signal peptide" evidence="2">
    <location>
        <begin position="1"/>
        <end position="21"/>
    </location>
</feature>
<reference evidence="4 5" key="1">
    <citation type="journal article" date="2016" name="Nat. Commun.">
        <title>Thousands of microbial genomes shed light on interconnected biogeochemical processes in an aquifer system.</title>
        <authorList>
            <person name="Anantharaman K."/>
            <person name="Brown C.T."/>
            <person name="Hug L.A."/>
            <person name="Sharon I."/>
            <person name="Castelle C.J."/>
            <person name="Probst A.J."/>
            <person name="Thomas B.C."/>
            <person name="Singh A."/>
            <person name="Wilkins M.J."/>
            <person name="Karaoz U."/>
            <person name="Brodie E.L."/>
            <person name="Williams K.H."/>
            <person name="Hubbard S.S."/>
            <person name="Banfield J.F."/>
        </authorList>
    </citation>
    <scope>NUCLEOTIDE SEQUENCE [LARGE SCALE GENOMIC DNA]</scope>
</reference>
<protein>
    <recommendedName>
        <fullName evidence="3">Peptidoglycan binding-like domain-containing protein</fullName>
    </recommendedName>
</protein>
<feature type="compositionally biased region" description="Gly residues" evidence="1">
    <location>
        <begin position="136"/>
        <end position="151"/>
    </location>
</feature>
<dbReference type="Proteomes" id="UP000179264">
    <property type="component" value="Unassembled WGS sequence"/>
</dbReference>
<organism evidence="4 5">
    <name type="scientific">Candidatus Zambryskibacteria bacterium RIFCSPHIGHO2_02_38_10.5</name>
    <dbReference type="NCBI Taxonomy" id="1802742"/>
    <lineage>
        <taxon>Bacteria</taxon>
        <taxon>Candidatus Zambryskiibacteriota</taxon>
    </lineage>
</organism>
<feature type="domain" description="Peptidoglycan binding-like" evidence="3">
    <location>
        <begin position="222"/>
        <end position="289"/>
    </location>
</feature>
<evidence type="ECO:0000313" key="4">
    <source>
        <dbReference type="EMBL" id="OHA92779.1"/>
    </source>
</evidence>
<dbReference type="InterPro" id="IPR036366">
    <property type="entry name" value="PGBDSf"/>
</dbReference>
<dbReference type="EMBL" id="MHVL01000037">
    <property type="protein sequence ID" value="OHA92779.1"/>
    <property type="molecule type" value="Genomic_DNA"/>
</dbReference>
<dbReference type="InterPro" id="IPR002477">
    <property type="entry name" value="Peptidoglycan-bd-like"/>
</dbReference>
<dbReference type="InterPro" id="IPR036365">
    <property type="entry name" value="PGBD-like_sf"/>
</dbReference>
<dbReference type="AlphaFoldDB" id="A0A1G2T7L6"/>
<keyword evidence="2" id="KW-0732">Signal</keyword>
<gene>
    <name evidence="4" type="ORF">A2W58_02475</name>
</gene>
<evidence type="ECO:0000259" key="3">
    <source>
        <dbReference type="Pfam" id="PF01471"/>
    </source>
</evidence>
<feature type="region of interest" description="Disordered" evidence="1">
    <location>
        <begin position="134"/>
        <end position="153"/>
    </location>
</feature>
<dbReference type="Gene3D" id="1.10.101.10">
    <property type="entry name" value="PGBD-like superfamily/PGBD"/>
    <property type="match status" value="1"/>
</dbReference>
<proteinExistence type="predicted"/>
<name>A0A1G2T7L6_9BACT</name>
<sequence>MSMKKLLIGLSMALLPALTFAAYNDVSLTSTAAISINNSLGNAVTLTVSGATDAVESIVVGDTNFTVVLQSGSTLTVASAGRNLISTDAPDANETITCGTNESSIALTATAQVTISVSVSANACGVAVAAASSTTGGSGGPIAQSGGGGGSTSVTPAVPATPAVPTVTPAVPATPASISALEAQIVALRAAIASLGGTSVGSSGTGSMTFSKPISAGSKTTAVINLQKVLNSDSDTKVSSSGAGSPGKETNYFGPATKKAVQKFQVKYGIAKPGQTGYGVFGPKTRAKMTEVAKSKGL</sequence>
<evidence type="ECO:0000256" key="2">
    <source>
        <dbReference type="SAM" id="SignalP"/>
    </source>
</evidence>